<dbReference type="Proteomes" id="UP000580250">
    <property type="component" value="Unassembled WGS sequence"/>
</dbReference>
<comment type="caution">
    <text evidence="1">The sequence shown here is derived from an EMBL/GenBank/DDBJ whole genome shotgun (WGS) entry which is preliminary data.</text>
</comment>
<dbReference type="EMBL" id="CAJEWN010000136">
    <property type="protein sequence ID" value="CAD2168115.1"/>
    <property type="molecule type" value="Genomic_DNA"/>
</dbReference>
<reference evidence="1 2" key="1">
    <citation type="submission" date="2020-08" db="EMBL/GenBank/DDBJ databases">
        <authorList>
            <person name="Koutsovoulos G."/>
            <person name="Danchin GJ E."/>
        </authorList>
    </citation>
    <scope>NUCLEOTIDE SEQUENCE [LARGE SCALE GENOMIC DNA]</scope>
</reference>
<accession>A0A6V7V184</accession>
<dbReference type="AlphaFoldDB" id="A0A6V7V184"/>
<organism evidence="1 2">
    <name type="scientific">Meloidogyne enterolobii</name>
    <name type="common">Root-knot nematode worm</name>
    <name type="synonym">Meloidogyne mayaguensis</name>
    <dbReference type="NCBI Taxonomy" id="390850"/>
    <lineage>
        <taxon>Eukaryota</taxon>
        <taxon>Metazoa</taxon>
        <taxon>Ecdysozoa</taxon>
        <taxon>Nematoda</taxon>
        <taxon>Chromadorea</taxon>
        <taxon>Rhabditida</taxon>
        <taxon>Tylenchina</taxon>
        <taxon>Tylenchomorpha</taxon>
        <taxon>Tylenchoidea</taxon>
        <taxon>Meloidogynidae</taxon>
        <taxon>Meloidogyninae</taxon>
        <taxon>Meloidogyne</taxon>
    </lineage>
</organism>
<proteinExistence type="predicted"/>
<protein>
    <submittedName>
        <fullName evidence="1">Uncharacterized protein</fullName>
    </submittedName>
</protein>
<sequence>MQMTLSVYLTFIPTYLDGRGRCVWDYFCIDCGHLEMLLVSPILLKHNTPLSIFILSLTSIFQGFLELRFLN</sequence>
<gene>
    <name evidence="1" type="ORF">MENT_LOCUS19454</name>
</gene>
<evidence type="ECO:0000313" key="1">
    <source>
        <dbReference type="EMBL" id="CAD2168115.1"/>
    </source>
</evidence>
<evidence type="ECO:0000313" key="2">
    <source>
        <dbReference type="Proteomes" id="UP000580250"/>
    </source>
</evidence>
<name>A0A6V7V184_MELEN</name>